<dbReference type="InterPro" id="IPR006390">
    <property type="entry name" value="DHP_synth_dom"/>
</dbReference>
<organism evidence="14 15">
    <name type="scientific">Kiritimatiella glycovorans</name>
    <dbReference type="NCBI Taxonomy" id="1307763"/>
    <lineage>
        <taxon>Bacteria</taxon>
        <taxon>Pseudomonadati</taxon>
        <taxon>Kiritimatiellota</taxon>
        <taxon>Kiritimatiellia</taxon>
        <taxon>Kiritimatiellales</taxon>
        <taxon>Kiritimatiellaceae</taxon>
        <taxon>Kiritimatiella</taxon>
    </lineage>
</organism>
<dbReference type="GO" id="GO:0046656">
    <property type="term" value="P:folic acid biosynthetic process"/>
    <property type="evidence" value="ECO:0007669"/>
    <property type="project" value="UniProtKB-KW"/>
</dbReference>
<dbReference type="CDD" id="cd00739">
    <property type="entry name" value="DHPS"/>
    <property type="match status" value="1"/>
</dbReference>
<dbReference type="KEGG" id="vbl:L21SP4_02124"/>
<dbReference type="EMBL" id="CP010904">
    <property type="protein sequence ID" value="AKJ65355.1"/>
    <property type="molecule type" value="Genomic_DNA"/>
</dbReference>
<comment type="cofactor">
    <cofactor evidence="2 12">
        <name>Mg(2+)</name>
        <dbReference type="ChEBI" id="CHEBI:18420"/>
    </cofactor>
</comment>
<reference evidence="14 15" key="2">
    <citation type="journal article" date="2016" name="ISME J.">
        <title>Characterization of the first cultured representative of Verrucomicrobia subdivision 5 indicates the proposal of a novel phylum.</title>
        <authorList>
            <person name="Spring S."/>
            <person name="Bunk B."/>
            <person name="Sproer C."/>
            <person name="Schumann P."/>
            <person name="Rohde M."/>
            <person name="Tindall B.J."/>
            <person name="Klenk H.P."/>
        </authorList>
    </citation>
    <scope>NUCLEOTIDE SEQUENCE [LARGE SCALE GENOMIC DNA]</scope>
    <source>
        <strain evidence="14 15">L21-Fru-AB</strain>
    </source>
</reference>
<dbReference type="AlphaFoldDB" id="A0A0G3EKS5"/>
<evidence type="ECO:0000256" key="7">
    <source>
        <dbReference type="ARBA" id="ARBA00022679"/>
    </source>
</evidence>
<comment type="pathway">
    <text evidence="3 12">Cofactor biosynthesis; tetrahydrofolate biosynthesis; 7,8-dihydrofolate from 2-amino-4-hydroxy-6-hydroxymethyl-7,8-dihydropteridine diphosphate and 4-aminobenzoate: step 1/2.</text>
</comment>
<evidence type="ECO:0000256" key="12">
    <source>
        <dbReference type="RuleBase" id="RU361205"/>
    </source>
</evidence>
<dbReference type="GO" id="GO:0005829">
    <property type="term" value="C:cytosol"/>
    <property type="evidence" value="ECO:0007669"/>
    <property type="project" value="TreeGrafter"/>
</dbReference>
<evidence type="ECO:0000256" key="1">
    <source>
        <dbReference type="ARBA" id="ARBA00000012"/>
    </source>
</evidence>
<evidence type="ECO:0000313" key="15">
    <source>
        <dbReference type="Proteomes" id="UP000035268"/>
    </source>
</evidence>
<dbReference type="UniPathway" id="UPA00077">
    <property type="reaction ID" value="UER00156"/>
</dbReference>
<keyword evidence="10 12" id="KW-0289">Folate biosynthesis</keyword>
<comment type="function">
    <text evidence="12">Catalyzes the condensation of para-aminobenzoate (pABA) with 6-hydroxymethyl-7,8-dihydropterin diphosphate (DHPt-PP) to form 7,8-dihydropteroate (H2Pte), the immediate precursor of folate derivatives.</text>
</comment>
<evidence type="ECO:0000256" key="8">
    <source>
        <dbReference type="ARBA" id="ARBA00022723"/>
    </source>
</evidence>
<dbReference type="NCBIfam" id="TIGR01496">
    <property type="entry name" value="DHPS"/>
    <property type="match status" value="1"/>
</dbReference>
<evidence type="ECO:0000256" key="2">
    <source>
        <dbReference type="ARBA" id="ARBA00001946"/>
    </source>
</evidence>
<comment type="similarity">
    <text evidence="4 12">Belongs to the DHPS family.</text>
</comment>
<dbReference type="FunFam" id="3.20.20.20:FF:000006">
    <property type="entry name" value="Dihydropteroate synthase"/>
    <property type="match status" value="1"/>
</dbReference>
<dbReference type="InterPro" id="IPR011005">
    <property type="entry name" value="Dihydropteroate_synth-like_sf"/>
</dbReference>
<name>A0A0G3EKS5_9BACT</name>
<evidence type="ECO:0000256" key="5">
    <source>
        <dbReference type="ARBA" id="ARBA00012458"/>
    </source>
</evidence>
<dbReference type="PANTHER" id="PTHR20941:SF1">
    <property type="entry name" value="FOLIC ACID SYNTHESIS PROTEIN FOL1"/>
    <property type="match status" value="1"/>
</dbReference>
<dbReference type="InterPro" id="IPR045031">
    <property type="entry name" value="DHP_synth-like"/>
</dbReference>
<gene>
    <name evidence="14" type="primary">folP</name>
    <name evidence="14" type="ORF">L21SP4_02124</name>
</gene>
<keyword evidence="8 12" id="KW-0479">Metal-binding</keyword>
<dbReference type="PATRIC" id="fig|1609981.3.peg.2209"/>
<dbReference type="OrthoDB" id="9811744at2"/>
<comment type="catalytic activity">
    <reaction evidence="1">
        <text>(7,8-dihydropterin-6-yl)methyl diphosphate + 4-aminobenzoate = 7,8-dihydropteroate + diphosphate</text>
        <dbReference type="Rhea" id="RHEA:19949"/>
        <dbReference type="ChEBI" id="CHEBI:17836"/>
        <dbReference type="ChEBI" id="CHEBI:17839"/>
        <dbReference type="ChEBI" id="CHEBI:33019"/>
        <dbReference type="ChEBI" id="CHEBI:72950"/>
        <dbReference type="EC" id="2.5.1.15"/>
    </reaction>
</comment>
<dbReference type="PANTHER" id="PTHR20941">
    <property type="entry name" value="FOLATE SYNTHESIS PROTEINS"/>
    <property type="match status" value="1"/>
</dbReference>
<evidence type="ECO:0000256" key="6">
    <source>
        <dbReference type="ARBA" id="ARBA00016919"/>
    </source>
</evidence>
<protein>
    <recommendedName>
        <fullName evidence="6 12">Dihydropteroate synthase</fullName>
        <shortName evidence="12">DHPS</shortName>
        <ecNumber evidence="5 12">2.5.1.15</ecNumber>
    </recommendedName>
    <alternativeName>
        <fullName evidence="11 12">Dihydropteroate pyrophosphorylase</fullName>
    </alternativeName>
</protein>
<sequence length="284" mass="30292">MTPPAEWICRGRRVRTDGPPLVMGVLNVTPDSFSDGGRYLDPDAAVEHALRMAADGAEIIDCGAESTRPGAREVPADEQIRRALPVLRSLARATDALISIDTRSAVVAREALGAGAHIVNDVSALRHDPAMAATAAEFEAGVVLMHMRGTPETMQRETGYTDVAGEVCAHLERRVHAAREAGIAETRIAVDPGIGFGKTAEQNVTLLRALPRLVESGRPVLVGASRKSFIGRLLDRPAGERMAGGLAVALHAAARGARIIRTHDVRETCDALRIWATLAREGKE</sequence>
<accession>A0A0G3EKS5</accession>
<reference evidence="15" key="1">
    <citation type="submission" date="2015-02" db="EMBL/GenBank/DDBJ databases">
        <title>Description and complete genome sequence of the first cultured representative of the subdivision 5 of the Verrucomicrobia phylum.</title>
        <authorList>
            <person name="Spring S."/>
            <person name="Bunk B."/>
            <person name="Sproer C."/>
            <person name="Klenk H.-P."/>
        </authorList>
    </citation>
    <scope>NUCLEOTIDE SEQUENCE [LARGE SCALE GENOMIC DNA]</scope>
    <source>
        <strain evidence="15">L21-Fru-AB</strain>
    </source>
</reference>
<dbReference type="PROSITE" id="PS00792">
    <property type="entry name" value="DHPS_1"/>
    <property type="match status" value="1"/>
</dbReference>
<dbReference type="GO" id="GO:0046872">
    <property type="term" value="F:metal ion binding"/>
    <property type="evidence" value="ECO:0007669"/>
    <property type="project" value="UniProtKB-KW"/>
</dbReference>
<dbReference type="STRING" id="1307763.L21SP4_02124"/>
<dbReference type="EC" id="2.5.1.15" evidence="5 12"/>
<keyword evidence="9 12" id="KW-0460">Magnesium</keyword>
<dbReference type="Gene3D" id="3.20.20.20">
    <property type="entry name" value="Dihydropteroate synthase-like"/>
    <property type="match status" value="1"/>
</dbReference>
<evidence type="ECO:0000256" key="4">
    <source>
        <dbReference type="ARBA" id="ARBA00009503"/>
    </source>
</evidence>
<evidence type="ECO:0000313" key="14">
    <source>
        <dbReference type="EMBL" id="AKJ65355.1"/>
    </source>
</evidence>
<dbReference type="Pfam" id="PF00809">
    <property type="entry name" value="Pterin_bind"/>
    <property type="match status" value="1"/>
</dbReference>
<feature type="domain" description="Pterin-binding" evidence="13">
    <location>
        <begin position="20"/>
        <end position="273"/>
    </location>
</feature>
<dbReference type="GO" id="GO:0046654">
    <property type="term" value="P:tetrahydrofolate biosynthetic process"/>
    <property type="evidence" value="ECO:0007669"/>
    <property type="project" value="UniProtKB-UniPathway"/>
</dbReference>
<evidence type="ECO:0000256" key="9">
    <source>
        <dbReference type="ARBA" id="ARBA00022842"/>
    </source>
</evidence>
<dbReference type="Proteomes" id="UP000035268">
    <property type="component" value="Chromosome"/>
</dbReference>
<evidence type="ECO:0000259" key="13">
    <source>
        <dbReference type="PROSITE" id="PS50972"/>
    </source>
</evidence>
<dbReference type="GO" id="GO:0004156">
    <property type="term" value="F:dihydropteroate synthase activity"/>
    <property type="evidence" value="ECO:0007669"/>
    <property type="project" value="UniProtKB-EC"/>
</dbReference>
<evidence type="ECO:0000256" key="3">
    <source>
        <dbReference type="ARBA" id="ARBA00004763"/>
    </source>
</evidence>
<dbReference type="InterPro" id="IPR000489">
    <property type="entry name" value="Pterin-binding_dom"/>
</dbReference>
<dbReference type="SUPFAM" id="SSF51717">
    <property type="entry name" value="Dihydropteroate synthetase-like"/>
    <property type="match status" value="1"/>
</dbReference>
<dbReference type="PROSITE" id="PS50972">
    <property type="entry name" value="PTERIN_BINDING"/>
    <property type="match status" value="1"/>
</dbReference>
<keyword evidence="7 12" id="KW-0808">Transferase</keyword>
<evidence type="ECO:0000256" key="11">
    <source>
        <dbReference type="ARBA" id="ARBA00030193"/>
    </source>
</evidence>
<dbReference type="RefSeq" id="WP_052882595.1">
    <property type="nucleotide sequence ID" value="NZ_CP010904.1"/>
</dbReference>
<evidence type="ECO:0000256" key="10">
    <source>
        <dbReference type="ARBA" id="ARBA00022909"/>
    </source>
</evidence>
<keyword evidence="15" id="KW-1185">Reference proteome</keyword>
<proteinExistence type="inferred from homology"/>